<dbReference type="InterPro" id="IPR002559">
    <property type="entry name" value="Transposase_11"/>
</dbReference>
<evidence type="ECO:0000259" key="2">
    <source>
        <dbReference type="Pfam" id="PF01609"/>
    </source>
</evidence>
<proteinExistence type="predicted"/>
<dbReference type="GO" id="GO:0003677">
    <property type="term" value="F:DNA binding"/>
    <property type="evidence" value="ECO:0007669"/>
    <property type="project" value="InterPro"/>
</dbReference>
<accession>A0A9W4GTK0</accession>
<evidence type="ECO:0000313" key="5">
    <source>
        <dbReference type="Proteomes" id="UP001152519"/>
    </source>
</evidence>
<feature type="region of interest" description="Disordered" evidence="1">
    <location>
        <begin position="103"/>
        <end position="138"/>
    </location>
</feature>
<dbReference type="GO" id="GO:0004803">
    <property type="term" value="F:transposase activity"/>
    <property type="evidence" value="ECO:0007669"/>
    <property type="project" value="InterPro"/>
</dbReference>
<feature type="domain" description="Transposase IS4-like" evidence="2">
    <location>
        <begin position="157"/>
        <end position="356"/>
    </location>
</feature>
<dbReference type="AlphaFoldDB" id="A0A9W4GTK0"/>
<dbReference type="Pfam" id="PF13808">
    <property type="entry name" value="DDE_Tnp_1_assoc"/>
    <property type="match status" value="1"/>
</dbReference>
<sequence length="401" mass="44299">MPSGLLDALARVPDPRNPRGVRFRLATLLAVGVCALTSAGHNSLTAIAEWVRHCDQDVLARLGCPFDPFTGRFKAPGERTLRDVFARLDPGLLTAAGFTRLTAPQPCPVSPTGPDGTVEREQRRAHHTARRETDRPRPRRAAFAVDGKCLRGAVRADGSRVFVLTAVRHHDALTAALREIGAKSNEIPEFAPLLDTLDDQELAGSVVTVDALHAQTSHARYLVEDRQAHYLLSVKNNQPTLARQLTNLPWKQAPVLNRSRDRGHGRDEVREVKVVSVDGLQFPHARQVVRIHRKRRRTGTSKWQTETVYAVTDLAAHQASPAEIAAWVRGHSIIENTVHWTKDVTFAEDDSQIRRHHTPAVMSALRDLARATLHRAGWANIASGRRAHTHPAATLTLHGIP</sequence>
<dbReference type="PANTHER" id="PTHR30298">
    <property type="entry name" value="H REPEAT-ASSOCIATED PREDICTED TRANSPOSASE"/>
    <property type="match status" value="1"/>
</dbReference>
<comment type="caution">
    <text evidence="4">The sequence shown here is derived from an EMBL/GenBank/DDBJ whole genome shotgun (WGS) entry which is preliminary data.</text>
</comment>
<evidence type="ECO:0000313" key="4">
    <source>
        <dbReference type="EMBL" id="CAG6397121.1"/>
    </source>
</evidence>
<protein>
    <submittedName>
        <fullName evidence="4">Transposase</fullName>
    </submittedName>
</protein>
<dbReference type="GO" id="GO:0006313">
    <property type="term" value="P:DNA transposition"/>
    <property type="evidence" value="ECO:0007669"/>
    <property type="project" value="InterPro"/>
</dbReference>
<organism evidence="4 5">
    <name type="scientific">Actinacidiphila cocklensis</name>
    <dbReference type="NCBI Taxonomy" id="887465"/>
    <lineage>
        <taxon>Bacteria</taxon>
        <taxon>Bacillati</taxon>
        <taxon>Actinomycetota</taxon>
        <taxon>Actinomycetes</taxon>
        <taxon>Kitasatosporales</taxon>
        <taxon>Streptomycetaceae</taxon>
        <taxon>Actinacidiphila</taxon>
    </lineage>
</organism>
<dbReference type="NCBIfam" id="NF033564">
    <property type="entry name" value="transpos_ISAs1"/>
    <property type="match status" value="1"/>
</dbReference>
<feature type="domain" description="H repeat-associated protein N-terminal" evidence="3">
    <location>
        <begin position="7"/>
        <end position="95"/>
    </location>
</feature>
<evidence type="ECO:0000256" key="1">
    <source>
        <dbReference type="SAM" id="MobiDB-lite"/>
    </source>
</evidence>
<keyword evidence="5" id="KW-1185">Reference proteome</keyword>
<dbReference type="InterPro" id="IPR047647">
    <property type="entry name" value="ISAs1_transpos"/>
</dbReference>
<dbReference type="PANTHER" id="PTHR30298:SF0">
    <property type="entry name" value="PROTEIN YBFL-RELATED"/>
    <property type="match status" value="1"/>
</dbReference>
<gene>
    <name evidence="4" type="ORF">SCOCK_50170</name>
</gene>
<name>A0A9W4GTK0_9ACTN</name>
<dbReference type="EMBL" id="CAJSLV010000081">
    <property type="protein sequence ID" value="CAG6397121.1"/>
    <property type="molecule type" value="Genomic_DNA"/>
</dbReference>
<dbReference type="Pfam" id="PF01609">
    <property type="entry name" value="DDE_Tnp_1"/>
    <property type="match status" value="1"/>
</dbReference>
<dbReference type="InterPro" id="IPR032806">
    <property type="entry name" value="YbfD_N"/>
</dbReference>
<dbReference type="Proteomes" id="UP001152519">
    <property type="component" value="Unassembled WGS sequence"/>
</dbReference>
<dbReference type="InterPro" id="IPR051698">
    <property type="entry name" value="Transposase_11-like"/>
</dbReference>
<evidence type="ECO:0000259" key="3">
    <source>
        <dbReference type="Pfam" id="PF13808"/>
    </source>
</evidence>
<reference evidence="4" key="1">
    <citation type="submission" date="2021-05" db="EMBL/GenBank/DDBJ databases">
        <authorList>
            <person name="Arsene-Ploetze F."/>
        </authorList>
    </citation>
    <scope>NUCLEOTIDE SEQUENCE</scope>
    <source>
        <strain evidence="4">DSM 42138</strain>
    </source>
</reference>